<feature type="domain" description="Major facilitator superfamily (MFS) profile" evidence="6">
    <location>
        <begin position="5"/>
        <end position="437"/>
    </location>
</feature>
<feature type="transmembrane region" description="Helical" evidence="5">
    <location>
        <begin position="413"/>
        <end position="432"/>
    </location>
</feature>
<evidence type="ECO:0000313" key="8">
    <source>
        <dbReference type="Proteomes" id="UP000050301"/>
    </source>
</evidence>
<feature type="transmembrane region" description="Helical" evidence="5">
    <location>
        <begin position="166"/>
        <end position="186"/>
    </location>
</feature>
<feature type="transmembrane region" description="Helical" evidence="5">
    <location>
        <begin position="320"/>
        <end position="340"/>
    </location>
</feature>
<dbReference type="Proteomes" id="UP000050301">
    <property type="component" value="Unassembled WGS sequence"/>
</dbReference>
<dbReference type="PROSITE" id="PS00549">
    <property type="entry name" value="BACTERIOFERRITIN"/>
    <property type="match status" value="1"/>
</dbReference>
<evidence type="ECO:0000256" key="2">
    <source>
        <dbReference type="ARBA" id="ARBA00022692"/>
    </source>
</evidence>
<feature type="transmembrane region" description="Helical" evidence="5">
    <location>
        <begin position="139"/>
        <end position="160"/>
    </location>
</feature>
<dbReference type="InterPro" id="IPR020846">
    <property type="entry name" value="MFS_dom"/>
</dbReference>
<evidence type="ECO:0000256" key="3">
    <source>
        <dbReference type="ARBA" id="ARBA00022989"/>
    </source>
</evidence>
<dbReference type="EMBL" id="LKBH01000139">
    <property type="protein sequence ID" value="KQB35401.1"/>
    <property type="molecule type" value="Genomic_DNA"/>
</dbReference>
<dbReference type="GO" id="GO:0022857">
    <property type="term" value="F:transmembrane transporter activity"/>
    <property type="evidence" value="ECO:0007669"/>
    <property type="project" value="InterPro"/>
</dbReference>
<feature type="transmembrane region" description="Helical" evidence="5">
    <location>
        <begin position="45"/>
        <end position="67"/>
    </location>
</feature>
<evidence type="ECO:0000256" key="5">
    <source>
        <dbReference type="SAM" id="Phobius"/>
    </source>
</evidence>
<organism evidence="7 8">
    <name type="scientific">Acidiplasma cupricumulans</name>
    <dbReference type="NCBI Taxonomy" id="312540"/>
    <lineage>
        <taxon>Archaea</taxon>
        <taxon>Methanobacteriati</taxon>
        <taxon>Thermoplasmatota</taxon>
        <taxon>Thermoplasmata</taxon>
        <taxon>Thermoplasmatales</taxon>
        <taxon>Ferroplasmaceae</taxon>
        <taxon>Acidiplasma</taxon>
    </lineage>
</organism>
<feature type="transmembrane region" description="Helical" evidence="5">
    <location>
        <begin position="256"/>
        <end position="273"/>
    </location>
</feature>
<dbReference type="RefSeq" id="WP_048102324.1">
    <property type="nucleotide sequence ID" value="NZ_LKBH01000139.1"/>
</dbReference>
<sequence>MKGQRWIIDILTFLLFGFLLFELIKTAVLMPTIRKELNLSLEQEALLLGIFSGGPGIIMGLFGGIIVDKIGARYGGLFPLIAFTVVTIGVGLSRNFSQLAAAIIIFGIFESFTNTVVYKLTGNWFGKHERGLGAGITNSASPFFTFLAPAVAIPLLLFFHGNFHEVFLLFAVFSIPLLIVWVLFVYDRPEESRFITMDELKIIYSDELSSGIIKEGELEEAYKSHKSLDKINKNIKSSNSVKISDAFKYIFSSRDSLGLIIGIGIMNLVWASYSEVLPTYFSDYLLYSNSILGLYTTITYFAGFLGAIVSGLLTLKYPKLLIMKIGVVVSTIATVPLIFVNPGISPYILLPVTAIGFFSILLYFPPFFSYTADYFGKAVLGRVLGIQFSFIALALAFGPTIMLDIAAAINWKISYLFDTFMVIIAIALTFMIRKNKKLEKLATEMEA</sequence>
<dbReference type="PROSITE" id="PS50850">
    <property type="entry name" value="MFS"/>
    <property type="match status" value="1"/>
</dbReference>
<dbReference type="InterPro" id="IPR050382">
    <property type="entry name" value="MFS_Na/Anion_cotransporter"/>
</dbReference>
<feature type="transmembrane region" description="Helical" evidence="5">
    <location>
        <begin position="379"/>
        <end position="401"/>
    </location>
</feature>
<feature type="transmembrane region" description="Helical" evidence="5">
    <location>
        <begin position="99"/>
        <end position="118"/>
    </location>
</feature>
<dbReference type="AlphaFoldDB" id="A0A0Q0RIY9"/>
<evidence type="ECO:0000256" key="4">
    <source>
        <dbReference type="ARBA" id="ARBA00023136"/>
    </source>
</evidence>
<keyword evidence="3 5" id="KW-1133">Transmembrane helix</keyword>
<gene>
    <name evidence="7" type="ORF">AOG55_06820</name>
</gene>
<comment type="caution">
    <text evidence="7">The sequence shown here is derived from an EMBL/GenBank/DDBJ whole genome shotgun (WGS) entry which is preliminary data.</text>
</comment>
<keyword evidence="8" id="KW-1185">Reference proteome</keyword>
<evidence type="ECO:0000256" key="1">
    <source>
        <dbReference type="ARBA" id="ARBA00004141"/>
    </source>
</evidence>
<dbReference type="Pfam" id="PF07690">
    <property type="entry name" value="MFS_1"/>
    <property type="match status" value="1"/>
</dbReference>
<dbReference type="Gene3D" id="1.20.1250.20">
    <property type="entry name" value="MFS general substrate transporter like domains"/>
    <property type="match status" value="2"/>
</dbReference>
<dbReference type="InterPro" id="IPR036259">
    <property type="entry name" value="MFS_trans_sf"/>
</dbReference>
<feature type="transmembrane region" description="Helical" evidence="5">
    <location>
        <begin position="346"/>
        <end position="367"/>
    </location>
</feature>
<dbReference type="PANTHER" id="PTHR11662">
    <property type="entry name" value="SOLUTE CARRIER FAMILY 17"/>
    <property type="match status" value="1"/>
</dbReference>
<keyword evidence="4 5" id="KW-0472">Membrane</keyword>
<comment type="subcellular location">
    <subcellularLocation>
        <location evidence="1">Membrane</location>
        <topology evidence="1">Multi-pass membrane protein</topology>
    </subcellularLocation>
</comment>
<evidence type="ECO:0000313" key="7">
    <source>
        <dbReference type="EMBL" id="KQB35401.1"/>
    </source>
</evidence>
<dbReference type="SUPFAM" id="SSF103473">
    <property type="entry name" value="MFS general substrate transporter"/>
    <property type="match status" value="1"/>
</dbReference>
<dbReference type="PANTHER" id="PTHR11662:SF399">
    <property type="entry name" value="FI19708P1-RELATED"/>
    <property type="match status" value="1"/>
</dbReference>
<accession>A0A0Q0RIY9</accession>
<dbReference type="InterPro" id="IPR011701">
    <property type="entry name" value="MFS"/>
</dbReference>
<keyword evidence="2 5" id="KW-0812">Transmembrane</keyword>
<reference evidence="7 8" key="1">
    <citation type="submission" date="2015-09" db="EMBL/GenBank/DDBJ databases">
        <title>Heavy metals and arsenic resistance mechanisms in polyextremophilic archaea of the family Ferroplasmaceae.</title>
        <authorList>
            <person name="Bulaev A.G."/>
            <person name="Kanygina A.V."/>
        </authorList>
    </citation>
    <scope>NUCLEOTIDE SEQUENCE [LARGE SCALE GENOMIC DNA]</scope>
    <source>
        <strain evidence="7 8">BH2</strain>
    </source>
</reference>
<dbReference type="GeneID" id="84221216"/>
<evidence type="ECO:0000259" key="6">
    <source>
        <dbReference type="PROSITE" id="PS50850"/>
    </source>
</evidence>
<dbReference type="GO" id="GO:0016020">
    <property type="term" value="C:membrane"/>
    <property type="evidence" value="ECO:0007669"/>
    <property type="project" value="UniProtKB-SubCell"/>
</dbReference>
<feature type="transmembrane region" description="Helical" evidence="5">
    <location>
        <begin position="74"/>
        <end position="93"/>
    </location>
</feature>
<feature type="transmembrane region" description="Helical" evidence="5">
    <location>
        <begin position="293"/>
        <end position="313"/>
    </location>
</feature>
<proteinExistence type="predicted"/>
<name>A0A0Q0RIY9_9ARCH</name>
<protein>
    <recommendedName>
        <fullName evidence="6">Major facilitator superfamily (MFS) profile domain-containing protein</fullName>
    </recommendedName>
</protein>
<dbReference type="InParanoid" id="A0A0Q0RIY9"/>